<evidence type="ECO:0000313" key="3">
    <source>
        <dbReference type="Proteomes" id="UP001201812"/>
    </source>
</evidence>
<name>A0AAD4NC73_9BILA</name>
<dbReference type="Gene3D" id="2.120.10.80">
    <property type="entry name" value="Kelch-type beta propeller"/>
    <property type="match status" value="1"/>
</dbReference>
<sequence length="463" mass="49485">MNVNTEDITVPWGQAPDPLDHQFGKWRLAVFQDVQESLDTSKLYFLYDPLADDACITTGGRKGMACLVVFDANRKCFVGEIPLRVQGRVKFIFSLKSPSPSGGTALVLVTSSEDYGQYNMHLWRVNINADGMSLQKDPHSLLNAPIVIDDQFICTCREDAPELVVLFGPGLNVVRINAEATSPQEPIDRFNVSGGDLAHFYDAFVSRGSLYFLSASPDGHLDHSRIHVLPLSTHGPISTQYLQGDPQRGMPPARKQAGLDAIAGFILLAGGEIDYGGGNVTRLVDCWVLDLTTFKWNQVPAQMPVPLIEPRLTTANSGNVYVWGDFDEPLPGMPPQGTHVRILRISGFNALNPPPYGQAVGGGAPPYSGGQQPYPQAPGSGSSGGYYGGQQPYPPQGGGYGGQSGGYGGQSGYPDPGANYGGQQGGYGGQYGGGQQGYQGPGGGDSQYPHYPPNEKKKDCVLS</sequence>
<feature type="compositionally biased region" description="Basic and acidic residues" evidence="1">
    <location>
        <begin position="453"/>
        <end position="463"/>
    </location>
</feature>
<reference evidence="2" key="1">
    <citation type="submission" date="2022-01" db="EMBL/GenBank/DDBJ databases">
        <title>Genome Sequence Resource for Two Populations of Ditylenchus destructor, the Migratory Endoparasitic Phytonematode.</title>
        <authorList>
            <person name="Zhang H."/>
            <person name="Lin R."/>
            <person name="Xie B."/>
        </authorList>
    </citation>
    <scope>NUCLEOTIDE SEQUENCE</scope>
    <source>
        <strain evidence="2">BazhouSP</strain>
    </source>
</reference>
<feature type="compositionally biased region" description="Gly residues" evidence="1">
    <location>
        <begin position="396"/>
        <end position="411"/>
    </location>
</feature>
<accession>A0AAD4NC73</accession>
<dbReference type="InterPro" id="IPR011043">
    <property type="entry name" value="Gal_Oxase/kelch_b-propeller"/>
</dbReference>
<feature type="compositionally biased region" description="Low complexity" evidence="1">
    <location>
        <begin position="365"/>
        <end position="380"/>
    </location>
</feature>
<proteinExistence type="predicted"/>
<dbReference type="Proteomes" id="UP001201812">
    <property type="component" value="Unassembled WGS sequence"/>
</dbReference>
<feature type="compositionally biased region" description="Gly residues" evidence="1">
    <location>
        <begin position="419"/>
        <end position="445"/>
    </location>
</feature>
<comment type="caution">
    <text evidence="2">The sequence shown here is derived from an EMBL/GenBank/DDBJ whole genome shotgun (WGS) entry which is preliminary data.</text>
</comment>
<gene>
    <name evidence="2" type="ORF">DdX_02155</name>
</gene>
<evidence type="ECO:0000313" key="2">
    <source>
        <dbReference type="EMBL" id="KAI1725495.1"/>
    </source>
</evidence>
<dbReference type="AlphaFoldDB" id="A0AAD4NC73"/>
<organism evidence="2 3">
    <name type="scientific">Ditylenchus destructor</name>
    <dbReference type="NCBI Taxonomy" id="166010"/>
    <lineage>
        <taxon>Eukaryota</taxon>
        <taxon>Metazoa</taxon>
        <taxon>Ecdysozoa</taxon>
        <taxon>Nematoda</taxon>
        <taxon>Chromadorea</taxon>
        <taxon>Rhabditida</taxon>
        <taxon>Tylenchina</taxon>
        <taxon>Tylenchomorpha</taxon>
        <taxon>Sphaerularioidea</taxon>
        <taxon>Anguinidae</taxon>
        <taxon>Anguininae</taxon>
        <taxon>Ditylenchus</taxon>
    </lineage>
</organism>
<dbReference type="InterPro" id="IPR015915">
    <property type="entry name" value="Kelch-typ_b-propeller"/>
</dbReference>
<feature type="region of interest" description="Disordered" evidence="1">
    <location>
        <begin position="356"/>
        <end position="463"/>
    </location>
</feature>
<dbReference type="SUPFAM" id="SSF50965">
    <property type="entry name" value="Galactose oxidase, central domain"/>
    <property type="match status" value="1"/>
</dbReference>
<dbReference type="EMBL" id="JAKKPZ010000002">
    <property type="protein sequence ID" value="KAI1725495.1"/>
    <property type="molecule type" value="Genomic_DNA"/>
</dbReference>
<evidence type="ECO:0000256" key="1">
    <source>
        <dbReference type="SAM" id="MobiDB-lite"/>
    </source>
</evidence>
<protein>
    <submittedName>
        <fullName evidence="2">Uncharacterized protein</fullName>
    </submittedName>
</protein>
<keyword evidence="3" id="KW-1185">Reference proteome</keyword>